<name>A0A0C9Z9B8_9AGAM</name>
<dbReference type="HOGENOM" id="CLU_2475034_0_0_1"/>
<proteinExistence type="predicted"/>
<keyword evidence="2" id="KW-1185">Reference proteome</keyword>
<evidence type="ECO:0000313" key="2">
    <source>
        <dbReference type="Proteomes" id="UP000054018"/>
    </source>
</evidence>
<reference evidence="1 2" key="1">
    <citation type="submission" date="2014-04" db="EMBL/GenBank/DDBJ databases">
        <authorList>
            <consortium name="DOE Joint Genome Institute"/>
            <person name="Kuo A."/>
            <person name="Kohler A."/>
            <person name="Costa M.D."/>
            <person name="Nagy L.G."/>
            <person name="Floudas D."/>
            <person name="Copeland A."/>
            <person name="Barry K.W."/>
            <person name="Cichocki N."/>
            <person name="Veneault-Fourrey C."/>
            <person name="LaButti K."/>
            <person name="Lindquist E.A."/>
            <person name="Lipzen A."/>
            <person name="Lundell T."/>
            <person name="Morin E."/>
            <person name="Murat C."/>
            <person name="Sun H."/>
            <person name="Tunlid A."/>
            <person name="Henrissat B."/>
            <person name="Grigoriev I.V."/>
            <person name="Hibbett D.S."/>
            <person name="Martin F."/>
            <person name="Nordberg H.P."/>
            <person name="Cantor M.N."/>
            <person name="Hua S.X."/>
        </authorList>
    </citation>
    <scope>NUCLEOTIDE SEQUENCE [LARGE SCALE GENOMIC DNA]</scope>
    <source>
        <strain evidence="1 2">441</strain>
    </source>
</reference>
<evidence type="ECO:0000313" key="1">
    <source>
        <dbReference type="EMBL" id="KIK19022.1"/>
    </source>
</evidence>
<accession>A0A0C9Z9B8</accession>
<protein>
    <submittedName>
        <fullName evidence="1">Uncharacterized protein</fullName>
    </submittedName>
</protein>
<dbReference type="AlphaFoldDB" id="A0A0C9Z9B8"/>
<organism evidence="1 2">
    <name type="scientific">Pisolithus microcarpus 441</name>
    <dbReference type="NCBI Taxonomy" id="765257"/>
    <lineage>
        <taxon>Eukaryota</taxon>
        <taxon>Fungi</taxon>
        <taxon>Dikarya</taxon>
        <taxon>Basidiomycota</taxon>
        <taxon>Agaricomycotina</taxon>
        <taxon>Agaricomycetes</taxon>
        <taxon>Agaricomycetidae</taxon>
        <taxon>Boletales</taxon>
        <taxon>Sclerodermatineae</taxon>
        <taxon>Pisolithaceae</taxon>
        <taxon>Pisolithus</taxon>
    </lineage>
</organism>
<dbReference type="EMBL" id="KN833793">
    <property type="protein sequence ID" value="KIK19022.1"/>
    <property type="molecule type" value="Genomic_DNA"/>
</dbReference>
<feature type="non-terminal residue" evidence="1">
    <location>
        <position position="88"/>
    </location>
</feature>
<reference evidence="2" key="2">
    <citation type="submission" date="2015-01" db="EMBL/GenBank/DDBJ databases">
        <title>Evolutionary Origins and Diversification of the Mycorrhizal Mutualists.</title>
        <authorList>
            <consortium name="DOE Joint Genome Institute"/>
            <consortium name="Mycorrhizal Genomics Consortium"/>
            <person name="Kohler A."/>
            <person name="Kuo A."/>
            <person name="Nagy L.G."/>
            <person name="Floudas D."/>
            <person name="Copeland A."/>
            <person name="Barry K.W."/>
            <person name="Cichocki N."/>
            <person name="Veneault-Fourrey C."/>
            <person name="LaButti K."/>
            <person name="Lindquist E.A."/>
            <person name="Lipzen A."/>
            <person name="Lundell T."/>
            <person name="Morin E."/>
            <person name="Murat C."/>
            <person name="Riley R."/>
            <person name="Ohm R."/>
            <person name="Sun H."/>
            <person name="Tunlid A."/>
            <person name="Henrissat B."/>
            <person name="Grigoriev I.V."/>
            <person name="Hibbett D.S."/>
            <person name="Martin F."/>
        </authorList>
    </citation>
    <scope>NUCLEOTIDE SEQUENCE [LARGE SCALE GENOMIC DNA]</scope>
    <source>
        <strain evidence="2">441</strain>
    </source>
</reference>
<sequence length="88" mass="9889">IKDQHGHLRPPCQQVVGCVRDVTLYAKIQRSKSLIDMPHDELNSTVRCYSAILLEDCHSTAVLAISLSRNVGLTLEWMLCVPISWDSL</sequence>
<dbReference type="Proteomes" id="UP000054018">
    <property type="component" value="Unassembled WGS sequence"/>
</dbReference>
<gene>
    <name evidence="1" type="ORF">PISMIDRAFT_683575</name>
</gene>